<proteinExistence type="predicted"/>
<dbReference type="EC" id="3.6.4.-" evidence="4"/>
<reference evidence="4" key="1">
    <citation type="submission" date="2023-06" db="EMBL/GenBank/DDBJ databases">
        <title>Genomic of Parafulvivirga corallium.</title>
        <authorList>
            <person name="Wang G."/>
        </authorList>
    </citation>
    <scope>NUCLEOTIDE SEQUENCE</scope>
    <source>
        <strain evidence="4">BMA10</strain>
    </source>
</reference>
<dbReference type="CDD" id="cd18012">
    <property type="entry name" value="DEXQc_arch_SWI2_SNF2"/>
    <property type="match status" value="1"/>
</dbReference>
<dbReference type="GO" id="GO:0016787">
    <property type="term" value="F:hydrolase activity"/>
    <property type="evidence" value="ECO:0007669"/>
    <property type="project" value="UniProtKB-KW"/>
</dbReference>
<keyword evidence="4" id="KW-0067">ATP-binding</keyword>
<evidence type="ECO:0000259" key="3">
    <source>
        <dbReference type="PROSITE" id="PS51194"/>
    </source>
</evidence>
<keyword evidence="4" id="KW-0547">Nucleotide-binding</keyword>
<dbReference type="RefSeq" id="WP_346754017.1">
    <property type="nucleotide sequence ID" value="NZ_JAUJEA010000009.1"/>
</dbReference>
<dbReference type="Gene3D" id="3.40.50.10810">
    <property type="entry name" value="Tandem AAA-ATPase domain"/>
    <property type="match status" value="1"/>
</dbReference>
<dbReference type="Proteomes" id="UP001172082">
    <property type="component" value="Unassembled WGS sequence"/>
</dbReference>
<dbReference type="SMART" id="SM00487">
    <property type="entry name" value="DEXDc"/>
    <property type="match status" value="1"/>
</dbReference>
<dbReference type="PANTHER" id="PTHR10799">
    <property type="entry name" value="SNF2/RAD54 HELICASE FAMILY"/>
    <property type="match status" value="1"/>
</dbReference>
<evidence type="ECO:0000313" key="5">
    <source>
        <dbReference type="Proteomes" id="UP001172082"/>
    </source>
</evidence>
<dbReference type="Gene3D" id="3.40.50.300">
    <property type="entry name" value="P-loop containing nucleotide triphosphate hydrolases"/>
    <property type="match status" value="1"/>
</dbReference>
<dbReference type="InterPro" id="IPR000330">
    <property type="entry name" value="SNF2_N"/>
</dbReference>
<comment type="caution">
    <text evidence="4">The sequence shown here is derived from an EMBL/GenBank/DDBJ whole genome shotgun (WGS) entry which is preliminary data.</text>
</comment>
<dbReference type="PROSITE" id="PS51192">
    <property type="entry name" value="HELICASE_ATP_BIND_1"/>
    <property type="match status" value="1"/>
</dbReference>
<evidence type="ECO:0000313" key="4">
    <source>
        <dbReference type="EMBL" id="MDN5203993.1"/>
    </source>
</evidence>
<feature type="domain" description="Helicase ATP-binding" evidence="2">
    <location>
        <begin position="536"/>
        <end position="695"/>
    </location>
</feature>
<dbReference type="Pfam" id="PF00176">
    <property type="entry name" value="SNF2-rel_dom"/>
    <property type="match status" value="1"/>
</dbReference>
<dbReference type="SMART" id="SM00490">
    <property type="entry name" value="HELICc"/>
    <property type="match status" value="1"/>
</dbReference>
<dbReference type="EMBL" id="JAUJEA010000009">
    <property type="protein sequence ID" value="MDN5203993.1"/>
    <property type="molecule type" value="Genomic_DNA"/>
</dbReference>
<feature type="domain" description="Helicase C-terminal" evidence="3">
    <location>
        <begin position="817"/>
        <end position="973"/>
    </location>
</feature>
<dbReference type="InterPro" id="IPR049730">
    <property type="entry name" value="SNF2/RAD54-like_C"/>
</dbReference>
<protein>
    <submittedName>
        <fullName evidence="4">DEAD/DEAH box helicase</fullName>
        <ecNumber evidence="4">3.6.4.-</ecNumber>
    </submittedName>
</protein>
<dbReference type="Pfam" id="PF00271">
    <property type="entry name" value="Helicase_C"/>
    <property type="match status" value="1"/>
</dbReference>
<dbReference type="InterPro" id="IPR027417">
    <property type="entry name" value="P-loop_NTPase"/>
</dbReference>
<keyword evidence="4" id="KW-0347">Helicase</keyword>
<name>A0ABT8KV21_9BACT</name>
<accession>A0ABT8KV21</accession>
<sequence length="982" mass="114210">MVVSTAKPFQIIYSLFEHEYLGYMFESFVVQLDAKGKLTFVHQNISSKNAKEFASGLDETDYELIKLMDSMQQDVVIKFFYKKKIKPAEFFLKIFDKEKGNKDLQEEINRYLERRRAKILNLLNGKELYEMNNDGEPAGNKIEILKDRSTVLFHFRRNEDNTHYFPTIQYQGVKVDFQYKGAYIVCNKPAWMILDNKLYSFKGDVDGKKLLPFINKKFIVIPKKVEETYYEKFVAQLVASFDVYAKGFEIKTEVYDPVPVLNFTELATSARTMGLFAPNGNGSPESVIEEEEGKILFELSFRYGSYYFRADQLVSTSVNLEKNGDSYIFHKIKRKLEKEKHILAFLSQIGMDLKSSKLTWRKPKAFSWIREYKSGIQECGIELIQSSKKGKRYFLGEPSIKIEVKENIDWFDIYAIVKFGDYEIPFKDLRKQILSKKQEITLPNGEVAVIPESWRSEYSELFAFMEEGKEETKRMMLKKHHLSLVKDLESGDLAKVTMSRKLEKLKEFEEIEDHPLPKTFNGELRPYQKAGYNWLQFLNQYNFGGCLADDMGLGKTVQTLAMLQAQKEEGTENASLLIMPTSLIYNWEMEAKKFTPKLKTFIYTGTNRDKNVEQFKNYDLILTSYGISRLDIDILQEYYFNYIILDESQAIKNPNSNIAKAVKKLKSRYRLILTGTPLENSTLDLWSQMTFINPGLLGNQSFFKNEFLTPIEKKHDEKKTVKLNSIIKPFILRRRKSQVAKELPEKIENIQYCTMTSMQSEYYEEAKSFYRNKILESIDSHGVKSSQLLLLQGLTKLRQIANHPKMVDLDYKGDSGKLDDVTLMLMNGISKDHKILVFSQFVKHLAIIREYLENNQITYTYLDGTTKNRQEQVDRFQNDCSVKVFLISLKAGGLGLNLTKADYVFLLDPWWNPAIEAQAVDRAHRIGQQNAVFTYKFISKNTVEEKILTLQRNKIKLANDLISTEESFVKNLSKEDIESLFD</sequence>
<gene>
    <name evidence="4" type="ORF">QQ008_21560</name>
</gene>
<dbReference type="SUPFAM" id="SSF52540">
    <property type="entry name" value="P-loop containing nucleoside triphosphate hydrolases"/>
    <property type="match status" value="2"/>
</dbReference>
<dbReference type="InterPro" id="IPR014001">
    <property type="entry name" value="Helicase_ATP-bd"/>
</dbReference>
<dbReference type="InterPro" id="IPR001650">
    <property type="entry name" value="Helicase_C-like"/>
</dbReference>
<dbReference type="GO" id="GO:0004386">
    <property type="term" value="F:helicase activity"/>
    <property type="evidence" value="ECO:0007669"/>
    <property type="project" value="UniProtKB-KW"/>
</dbReference>
<evidence type="ECO:0000259" key="2">
    <source>
        <dbReference type="PROSITE" id="PS51192"/>
    </source>
</evidence>
<keyword evidence="1 4" id="KW-0378">Hydrolase</keyword>
<evidence type="ECO:0000256" key="1">
    <source>
        <dbReference type="ARBA" id="ARBA00022801"/>
    </source>
</evidence>
<keyword evidence="5" id="KW-1185">Reference proteome</keyword>
<dbReference type="CDD" id="cd18793">
    <property type="entry name" value="SF2_C_SNF"/>
    <property type="match status" value="1"/>
</dbReference>
<dbReference type="InterPro" id="IPR038718">
    <property type="entry name" value="SNF2-like_sf"/>
</dbReference>
<dbReference type="PROSITE" id="PS51194">
    <property type="entry name" value="HELICASE_CTER"/>
    <property type="match status" value="1"/>
</dbReference>
<organism evidence="4 5">
    <name type="scientific">Splendidivirga corallicola</name>
    <dbReference type="NCBI Taxonomy" id="3051826"/>
    <lineage>
        <taxon>Bacteria</taxon>
        <taxon>Pseudomonadati</taxon>
        <taxon>Bacteroidota</taxon>
        <taxon>Cytophagia</taxon>
        <taxon>Cytophagales</taxon>
        <taxon>Splendidivirgaceae</taxon>
        <taxon>Splendidivirga</taxon>
    </lineage>
</organism>